<evidence type="ECO:0000256" key="2">
    <source>
        <dbReference type="SAM" id="Phobius"/>
    </source>
</evidence>
<dbReference type="Proteomes" id="UP000694255">
    <property type="component" value="Unassembled WGS sequence"/>
</dbReference>
<keyword evidence="2" id="KW-1133">Transmembrane helix</keyword>
<dbReference type="AlphaFoldDB" id="A0A8J5UH56"/>
<dbReference type="PANTHER" id="PTHR42850:SF4">
    <property type="entry name" value="ZINC-DEPENDENT ENDOPOLYPHOSPHATASE"/>
    <property type="match status" value="1"/>
</dbReference>
<feature type="transmembrane region" description="Helical" evidence="2">
    <location>
        <begin position="53"/>
        <end position="74"/>
    </location>
</feature>
<dbReference type="CDD" id="cd00144">
    <property type="entry name" value="MPP_PPP_family"/>
    <property type="match status" value="1"/>
</dbReference>
<dbReference type="EMBL" id="JAGSYN010000158">
    <property type="protein sequence ID" value="KAG7662928.1"/>
    <property type="molecule type" value="Genomic_DNA"/>
</dbReference>
<dbReference type="RefSeq" id="XP_049263161.1">
    <property type="nucleotide sequence ID" value="XM_049407422.1"/>
</dbReference>
<organism evidence="4 5">
    <name type="scientific">[Candida] subhashii</name>
    <dbReference type="NCBI Taxonomy" id="561895"/>
    <lineage>
        <taxon>Eukaryota</taxon>
        <taxon>Fungi</taxon>
        <taxon>Dikarya</taxon>
        <taxon>Ascomycota</taxon>
        <taxon>Saccharomycotina</taxon>
        <taxon>Pichiomycetes</taxon>
        <taxon>Debaryomycetaceae</taxon>
        <taxon>Spathaspora</taxon>
    </lineage>
</organism>
<evidence type="ECO:0000313" key="5">
    <source>
        <dbReference type="Proteomes" id="UP000694255"/>
    </source>
</evidence>
<dbReference type="OrthoDB" id="10267127at2759"/>
<accession>A0A8J5UH56</accession>
<comment type="caution">
    <text evidence="4">The sequence shown here is derived from an EMBL/GenBank/DDBJ whole genome shotgun (WGS) entry which is preliminary data.</text>
</comment>
<dbReference type="GO" id="GO:0016791">
    <property type="term" value="F:phosphatase activity"/>
    <property type="evidence" value="ECO:0007669"/>
    <property type="project" value="TreeGrafter"/>
</dbReference>
<dbReference type="InterPro" id="IPR050126">
    <property type="entry name" value="Ap4A_hydrolase"/>
</dbReference>
<dbReference type="GeneID" id="73470354"/>
<dbReference type="GO" id="GO:0005737">
    <property type="term" value="C:cytoplasm"/>
    <property type="evidence" value="ECO:0007669"/>
    <property type="project" value="TreeGrafter"/>
</dbReference>
<dbReference type="GO" id="GO:0000298">
    <property type="term" value="F:endopolyphosphatase activity"/>
    <property type="evidence" value="ECO:0007669"/>
    <property type="project" value="TreeGrafter"/>
</dbReference>
<keyword evidence="5" id="KW-1185">Reference proteome</keyword>
<evidence type="ECO:0000256" key="1">
    <source>
        <dbReference type="SAM" id="MobiDB-lite"/>
    </source>
</evidence>
<protein>
    <recommendedName>
        <fullName evidence="3">Calcineurin-like phosphoesterase domain-containing protein</fullName>
    </recommendedName>
</protein>
<keyword evidence="2" id="KW-0812">Transmembrane</keyword>
<feature type="domain" description="Calcineurin-like phosphoesterase" evidence="3">
    <location>
        <begin position="113"/>
        <end position="210"/>
    </location>
</feature>
<dbReference type="GO" id="GO:0006798">
    <property type="term" value="P:polyphosphate catabolic process"/>
    <property type="evidence" value="ECO:0007669"/>
    <property type="project" value="TreeGrafter"/>
</dbReference>
<sequence>MNETTPLNSQYRQYQDQEANHQEHHQLQPSDFDGDEDEYYNYSKYKLNKGAKYLMYTLGFALAVFGLYFFTVLLPNTFIPTATELVTIDKISDLNVILTPKDVSIDGKTQVHRIILIGDTHGHYKELTKLLEKVKYNNKNDKVVMLGDFISKGPDSLKVLDFLIENNIDCIMGNHEYYILQNYAAFHGLPQPMFTNAADNIGFNNNNNQDFRLAKKLEPHHVKYINKCSIIKKLGTVPLVTNKKSSTLSAPGIAVHAGIRWDLKLKNQIPTENLEMRSLLAPQYTEISSDPSVSNAVSWSKVHNMKQKSGEAKEEWIVYYGHDASRGLNLKEYTKGIDSRCDKGGKLSAMIIWSEKQANQIIYKEDLVQVNC</sequence>
<gene>
    <name evidence="4" type="ORF">J8A68_003554</name>
</gene>
<dbReference type="PANTHER" id="PTHR42850">
    <property type="entry name" value="METALLOPHOSPHOESTERASE"/>
    <property type="match status" value="1"/>
</dbReference>
<feature type="region of interest" description="Disordered" evidence="1">
    <location>
        <begin position="15"/>
        <end position="34"/>
    </location>
</feature>
<dbReference type="Pfam" id="PF00149">
    <property type="entry name" value="Metallophos"/>
    <property type="match status" value="1"/>
</dbReference>
<proteinExistence type="predicted"/>
<dbReference type="InterPro" id="IPR004843">
    <property type="entry name" value="Calcineurin-like_PHP"/>
</dbReference>
<reference evidence="4 5" key="1">
    <citation type="journal article" date="2021" name="DNA Res.">
        <title>Genome analysis of Candida subhashii reveals its hybrid nature and dual mitochondrial genome conformations.</title>
        <authorList>
            <person name="Mixao V."/>
            <person name="Hegedusova E."/>
            <person name="Saus E."/>
            <person name="Pryszcz L.P."/>
            <person name="Cillingova A."/>
            <person name="Nosek J."/>
            <person name="Gabaldon T."/>
        </authorList>
    </citation>
    <scope>NUCLEOTIDE SEQUENCE [LARGE SCALE GENOMIC DNA]</scope>
    <source>
        <strain evidence="4 5">CBS 10753</strain>
    </source>
</reference>
<name>A0A8J5UH56_9ASCO</name>
<keyword evidence="2" id="KW-0472">Membrane</keyword>
<evidence type="ECO:0000259" key="3">
    <source>
        <dbReference type="Pfam" id="PF00149"/>
    </source>
</evidence>
<evidence type="ECO:0000313" key="4">
    <source>
        <dbReference type="EMBL" id="KAG7662928.1"/>
    </source>
</evidence>